<feature type="domain" description="Carrier" evidence="1">
    <location>
        <begin position="3"/>
        <end position="82"/>
    </location>
</feature>
<keyword evidence="3" id="KW-1185">Reference proteome</keyword>
<dbReference type="PROSITE" id="PS50075">
    <property type="entry name" value="CARRIER"/>
    <property type="match status" value="1"/>
</dbReference>
<evidence type="ECO:0000259" key="1">
    <source>
        <dbReference type="PROSITE" id="PS50075"/>
    </source>
</evidence>
<evidence type="ECO:0000313" key="3">
    <source>
        <dbReference type="Proteomes" id="UP000782554"/>
    </source>
</evidence>
<dbReference type="Proteomes" id="UP000782554">
    <property type="component" value="Unassembled WGS sequence"/>
</dbReference>
<dbReference type="Pfam" id="PF00550">
    <property type="entry name" value="PP-binding"/>
    <property type="match status" value="1"/>
</dbReference>
<protein>
    <submittedName>
        <fullName evidence="2">Acyl carrier protein</fullName>
    </submittedName>
</protein>
<dbReference type="InterPro" id="IPR036736">
    <property type="entry name" value="ACP-like_sf"/>
</dbReference>
<dbReference type="EMBL" id="JAIGNU010000002">
    <property type="protein sequence ID" value="MBX7502322.1"/>
    <property type="molecule type" value="Genomic_DNA"/>
</dbReference>
<accession>A0ABS7JXD4</accession>
<organism evidence="2 3">
    <name type="scientific">Qipengyuania mesophila</name>
    <dbReference type="NCBI Taxonomy" id="2867246"/>
    <lineage>
        <taxon>Bacteria</taxon>
        <taxon>Pseudomonadati</taxon>
        <taxon>Pseudomonadota</taxon>
        <taxon>Alphaproteobacteria</taxon>
        <taxon>Sphingomonadales</taxon>
        <taxon>Erythrobacteraceae</taxon>
        <taxon>Qipengyuania</taxon>
    </lineage>
</organism>
<evidence type="ECO:0000313" key="2">
    <source>
        <dbReference type="EMBL" id="MBX7502322.1"/>
    </source>
</evidence>
<sequence>MTRDIESVVVEAIRKVAKLVDRDTALTRDTALIEEQLLDSIELLQLVMELEKAYGIEIPLEELAPENFADIGALARLVCRHLGGRAPER</sequence>
<name>A0ABS7JXD4_9SPHN</name>
<dbReference type="RefSeq" id="WP_221603469.1">
    <property type="nucleotide sequence ID" value="NZ_JAIGNU010000002.1"/>
</dbReference>
<gene>
    <name evidence="2" type="ORF">K3181_12795</name>
</gene>
<proteinExistence type="predicted"/>
<dbReference type="SUPFAM" id="SSF47336">
    <property type="entry name" value="ACP-like"/>
    <property type="match status" value="1"/>
</dbReference>
<comment type="caution">
    <text evidence="2">The sequence shown here is derived from an EMBL/GenBank/DDBJ whole genome shotgun (WGS) entry which is preliminary data.</text>
</comment>
<reference evidence="2 3" key="1">
    <citation type="submission" date="2021-08" db="EMBL/GenBank/DDBJ databases">
        <title>Comparative Genomics Analysis of the Genus Qipengyuania Reveals Extensive Genetic Diversity and Metabolic Versatility, Including the Description of Fifteen Novel Species.</title>
        <authorList>
            <person name="Liu Y."/>
        </authorList>
    </citation>
    <scope>NUCLEOTIDE SEQUENCE [LARGE SCALE GENOMIC DNA]</scope>
    <source>
        <strain evidence="2 3">YG27</strain>
    </source>
</reference>
<dbReference type="InterPro" id="IPR009081">
    <property type="entry name" value="PP-bd_ACP"/>
</dbReference>
<dbReference type="Gene3D" id="1.10.1200.10">
    <property type="entry name" value="ACP-like"/>
    <property type="match status" value="1"/>
</dbReference>